<evidence type="ECO:0000256" key="4">
    <source>
        <dbReference type="PROSITE-ProRule" id="PRU00169"/>
    </source>
</evidence>
<dbReference type="PANTHER" id="PTHR43280:SF28">
    <property type="entry name" value="HTH-TYPE TRANSCRIPTIONAL ACTIVATOR RHAS"/>
    <property type="match status" value="1"/>
</dbReference>
<dbReference type="SMART" id="SM00448">
    <property type="entry name" value="REC"/>
    <property type="match status" value="1"/>
</dbReference>
<gene>
    <name evidence="7" type="ORF">ACFPYJ_19410</name>
</gene>
<dbReference type="InterPro" id="IPR011006">
    <property type="entry name" value="CheY-like_superfamily"/>
</dbReference>
<accession>A0ABW0W2H4</accession>
<feature type="domain" description="HTH araC/xylS-type" evidence="5">
    <location>
        <begin position="447"/>
        <end position="545"/>
    </location>
</feature>
<dbReference type="EMBL" id="JBHSOW010000070">
    <property type="protein sequence ID" value="MFC5651234.1"/>
    <property type="molecule type" value="Genomic_DNA"/>
</dbReference>
<dbReference type="PANTHER" id="PTHR43280">
    <property type="entry name" value="ARAC-FAMILY TRANSCRIPTIONAL REGULATOR"/>
    <property type="match status" value="1"/>
</dbReference>
<dbReference type="InterPro" id="IPR001789">
    <property type="entry name" value="Sig_transdc_resp-reg_receiver"/>
</dbReference>
<dbReference type="PROSITE" id="PS01124">
    <property type="entry name" value="HTH_ARAC_FAMILY_2"/>
    <property type="match status" value="1"/>
</dbReference>
<evidence type="ECO:0000313" key="8">
    <source>
        <dbReference type="Proteomes" id="UP001596047"/>
    </source>
</evidence>
<keyword evidence="1" id="KW-0805">Transcription regulation</keyword>
<reference evidence="8" key="1">
    <citation type="journal article" date="2019" name="Int. J. Syst. Evol. Microbiol.">
        <title>The Global Catalogue of Microorganisms (GCM) 10K type strain sequencing project: providing services to taxonomists for standard genome sequencing and annotation.</title>
        <authorList>
            <consortium name="The Broad Institute Genomics Platform"/>
            <consortium name="The Broad Institute Genome Sequencing Center for Infectious Disease"/>
            <person name="Wu L."/>
            <person name="Ma J."/>
        </authorList>
    </citation>
    <scope>NUCLEOTIDE SEQUENCE [LARGE SCALE GENOMIC DNA]</scope>
    <source>
        <strain evidence="8">CGMCC 1.3240</strain>
    </source>
</reference>
<evidence type="ECO:0000256" key="1">
    <source>
        <dbReference type="ARBA" id="ARBA00023015"/>
    </source>
</evidence>
<dbReference type="SMART" id="SM00342">
    <property type="entry name" value="HTH_ARAC"/>
    <property type="match status" value="1"/>
</dbReference>
<dbReference type="Pfam" id="PF00072">
    <property type="entry name" value="Response_reg"/>
    <property type="match status" value="1"/>
</dbReference>
<keyword evidence="2" id="KW-0238">DNA-binding</keyword>
<feature type="domain" description="Response regulatory" evidence="6">
    <location>
        <begin position="3"/>
        <end position="120"/>
    </location>
</feature>
<keyword evidence="4" id="KW-0597">Phosphoprotein</keyword>
<dbReference type="SUPFAM" id="SSF46689">
    <property type="entry name" value="Homeodomain-like"/>
    <property type="match status" value="2"/>
</dbReference>
<dbReference type="SUPFAM" id="SSF52172">
    <property type="entry name" value="CheY-like"/>
    <property type="match status" value="1"/>
</dbReference>
<dbReference type="InterPro" id="IPR018060">
    <property type="entry name" value="HTH_AraC"/>
</dbReference>
<dbReference type="Pfam" id="PF12833">
    <property type="entry name" value="HTH_18"/>
    <property type="match status" value="1"/>
</dbReference>
<name>A0ABW0W2H4_9BACL</name>
<dbReference type="Proteomes" id="UP001596047">
    <property type="component" value="Unassembled WGS sequence"/>
</dbReference>
<dbReference type="Gene3D" id="1.10.10.60">
    <property type="entry name" value="Homeodomain-like"/>
    <property type="match status" value="2"/>
</dbReference>
<evidence type="ECO:0000256" key="2">
    <source>
        <dbReference type="ARBA" id="ARBA00023125"/>
    </source>
</evidence>
<dbReference type="PROSITE" id="PS50110">
    <property type="entry name" value="RESPONSE_REGULATORY"/>
    <property type="match status" value="1"/>
</dbReference>
<organism evidence="7 8">
    <name type="scientific">Paenibacillus solisilvae</name>
    <dbReference type="NCBI Taxonomy" id="2486751"/>
    <lineage>
        <taxon>Bacteria</taxon>
        <taxon>Bacillati</taxon>
        <taxon>Bacillota</taxon>
        <taxon>Bacilli</taxon>
        <taxon>Bacillales</taxon>
        <taxon>Paenibacillaceae</taxon>
        <taxon>Paenibacillus</taxon>
    </lineage>
</organism>
<keyword evidence="3" id="KW-0804">Transcription</keyword>
<feature type="modified residue" description="4-aspartylphosphate" evidence="4">
    <location>
        <position position="55"/>
    </location>
</feature>
<evidence type="ECO:0000259" key="5">
    <source>
        <dbReference type="PROSITE" id="PS01124"/>
    </source>
</evidence>
<sequence>MHRLMIVDDEPDIVDGLFMVLSQATHLELDLYKAYSAYEALDWLNRTQIDIVMSDIQMPGMSGMQLAEKIRQRWPRCRIIFVTGHNDFEYAYSAIRHEASGYLLKTEGFEEITAQVEKTLDKIRQDCRIADLLSASREGMREVLPLMQREFWTDVLQGEPLTAEERRAKFDELAIGMNPDRPLQLVVGRIDQLPKSQSALQKIRMLYTLHYLAEQCISQELIRMYSVCERALIVWFVQSPSGECPPEGFEQNALYIKGSLEAYQKLCLESLGLPVSFMVDTGPVGWEDVPCRYDEIRTTLYTSAGSGMDIYLMPAERKSAQTQADRTDAVRQRHKSRAALETSLESGHREEFHKLLLRMTEGLQQEYIGASPSGLELVSAINLMFLSYINRLHLRDKIGLPIDLGKLLKAEPHIKWSQACGYYAKLADAIFDLRLHEEQNRTVFAINQTRQYILEHLGEDLSLVTLAERVYFNPSYLSRVFKQITGTNLLAFVNESRLARAKELLRDPNMKIHEIAGAIGCVSPPYFTQFFKKAFHISPQEYRESLLKQVK</sequence>
<dbReference type="Gene3D" id="3.40.50.2300">
    <property type="match status" value="1"/>
</dbReference>
<dbReference type="CDD" id="cd17536">
    <property type="entry name" value="REC_YesN-like"/>
    <property type="match status" value="1"/>
</dbReference>
<dbReference type="InterPro" id="IPR009057">
    <property type="entry name" value="Homeodomain-like_sf"/>
</dbReference>
<protein>
    <submittedName>
        <fullName evidence="7">Response regulator</fullName>
    </submittedName>
</protein>
<evidence type="ECO:0000313" key="7">
    <source>
        <dbReference type="EMBL" id="MFC5651234.1"/>
    </source>
</evidence>
<comment type="caution">
    <text evidence="7">The sequence shown here is derived from an EMBL/GenBank/DDBJ whole genome shotgun (WGS) entry which is preliminary data.</text>
</comment>
<evidence type="ECO:0000259" key="6">
    <source>
        <dbReference type="PROSITE" id="PS50110"/>
    </source>
</evidence>
<evidence type="ECO:0000256" key="3">
    <source>
        <dbReference type="ARBA" id="ARBA00023163"/>
    </source>
</evidence>
<proteinExistence type="predicted"/>
<dbReference type="RefSeq" id="WP_379189843.1">
    <property type="nucleotide sequence ID" value="NZ_JBHSOW010000070.1"/>
</dbReference>
<keyword evidence="8" id="KW-1185">Reference proteome</keyword>